<evidence type="ECO:0000256" key="1">
    <source>
        <dbReference type="ARBA" id="ARBA00004651"/>
    </source>
</evidence>
<feature type="transmembrane region" description="Helical" evidence="7">
    <location>
        <begin position="314"/>
        <end position="333"/>
    </location>
</feature>
<evidence type="ECO:0000259" key="8">
    <source>
        <dbReference type="Pfam" id="PF06738"/>
    </source>
</evidence>
<dbReference type="InterPro" id="IPR024528">
    <property type="entry name" value="ThrE_2"/>
</dbReference>
<comment type="subcellular location">
    <subcellularLocation>
        <location evidence="1">Cell membrane</location>
        <topology evidence="1">Multi-pass membrane protein</topology>
    </subcellularLocation>
</comment>
<dbReference type="EMBL" id="PDJG01000001">
    <property type="protein sequence ID" value="PFG33685.1"/>
    <property type="molecule type" value="Genomic_DNA"/>
</dbReference>
<gene>
    <name evidence="10" type="ORF">ATL42_1572</name>
</gene>
<dbReference type="GO" id="GO:0022857">
    <property type="term" value="F:transmembrane transporter activity"/>
    <property type="evidence" value="ECO:0007669"/>
    <property type="project" value="InterPro"/>
</dbReference>
<dbReference type="Pfam" id="PF12821">
    <property type="entry name" value="ThrE_2"/>
    <property type="match status" value="1"/>
</dbReference>
<dbReference type="PANTHER" id="PTHR34390">
    <property type="entry name" value="UPF0442 PROTEIN YJJB-RELATED"/>
    <property type="match status" value="1"/>
</dbReference>
<evidence type="ECO:0000256" key="2">
    <source>
        <dbReference type="ARBA" id="ARBA00022475"/>
    </source>
</evidence>
<dbReference type="OrthoDB" id="9763957at2"/>
<dbReference type="GO" id="GO:0005886">
    <property type="term" value="C:plasma membrane"/>
    <property type="evidence" value="ECO:0007669"/>
    <property type="project" value="UniProtKB-SubCell"/>
</dbReference>
<dbReference type="RefSeq" id="WP_098454862.1">
    <property type="nucleotide sequence ID" value="NZ_PDJG01000001.1"/>
</dbReference>
<feature type="transmembrane region" description="Helical" evidence="7">
    <location>
        <begin position="158"/>
        <end position="186"/>
    </location>
</feature>
<keyword evidence="3 7" id="KW-0812">Transmembrane</keyword>
<comment type="caution">
    <text evidence="10">The sequence shown here is derived from an EMBL/GenBank/DDBJ whole genome shotgun (WGS) entry which is preliminary data.</text>
</comment>
<proteinExistence type="inferred from homology"/>
<keyword evidence="5 7" id="KW-0472">Membrane</keyword>
<evidence type="ECO:0000259" key="9">
    <source>
        <dbReference type="Pfam" id="PF12821"/>
    </source>
</evidence>
<dbReference type="Proteomes" id="UP000225548">
    <property type="component" value="Unassembled WGS sequence"/>
</dbReference>
<dbReference type="InterPro" id="IPR010619">
    <property type="entry name" value="ThrE-like_N"/>
</dbReference>
<evidence type="ECO:0000256" key="3">
    <source>
        <dbReference type="ARBA" id="ARBA00022692"/>
    </source>
</evidence>
<sequence>MGRWLDVGNLVRRLSGGTPQLQAGLRSRPEGLDSATVRGVLELGLRVGESMLALGASAVDVTQAIRTVIRAFGLYGTQIDLTFTSIIVSYDRGDDLPVTMMRIVRDRIPDYGRLQDVVELAQSVAATKVAPEDAPTVLEEAHTRLDEVVSAPQTYRRWVITVALSGMAGAVAVLLGGSLAVTVVAAATTAAIDRVVWALGRRGLPPFFLQVSGAGMAALVAVGLYLAVPHLPIEPTLLPPSLVVASGIVVLLAGLSLVGAAEDAISGFPVTAAARSFEVIVLTLGIVVGIIGVLDLARRLGVPLVLFEPPTATSHVVLRACAAGVVALGWAVASYARPRAAVVAAGIGALSWCVLTGMQELGAGQAVASAVAALMVGVLSEWASPRLKVQSIVTSVCGIVPLLPGLAIYRGLFDIVSNTSTGIIPGFSELFGAIMIGLAIAGGVTLGEFLGAPLRLGTKGGGRTRSGAMRGVTTRNLRQLRRRGASVGRQADR</sequence>
<comment type="similarity">
    <text evidence="6">Belongs to the ThrE exporter (TC 2.A.79) family.</text>
</comment>
<evidence type="ECO:0000313" key="11">
    <source>
        <dbReference type="Proteomes" id="UP000225548"/>
    </source>
</evidence>
<feature type="transmembrane region" description="Helical" evidence="7">
    <location>
        <begin position="430"/>
        <end position="450"/>
    </location>
</feature>
<evidence type="ECO:0000256" key="5">
    <source>
        <dbReference type="ARBA" id="ARBA00023136"/>
    </source>
</evidence>
<feature type="domain" description="Threonine/serine exporter-like N-terminal" evidence="8">
    <location>
        <begin position="45"/>
        <end position="296"/>
    </location>
</feature>
<keyword evidence="11" id="KW-1185">Reference proteome</keyword>
<dbReference type="GO" id="GO:0015744">
    <property type="term" value="P:succinate transport"/>
    <property type="evidence" value="ECO:0007669"/>
    <property type="project" value="TreeGrafter"/>
</dbReference>
<evidence type="ECO:0000256" key="7">
    <source>
        <dbReference type="SAM" id="Phobius"/>
    </source>
</evidence>
<organism evidence="10 11">
    <name type="scientific">Sanguibacter antarcticus</name>
    <dbReference type="NCBI Taxonomy" id="372484"/>
    <lineage>
        <taxon>Bacteria</taxon>
        <taxon>Bacillati</taxon>
        <taxon>Actinomycetota</taxon>
        <taxon>Actinomycetes</taxon>
        <taxon>Micrococcales</taxon>
        <taxon>Sanguibacteraceae</taxon>
        <taxon>Sanguibacter</taxon>
    </lineage>
</organism>
<dbReference type="InterPro" id="IPR050539">
    <property type="entry name" value="ThrE_Dicarb/AminoAcid_Exp"/>
</dbReference>
<evidence type="ECO:0000256" key="4">
    <source>
        <dbReference type="ARBA" id="ARBA00022989"/>
    </source>
</evidence>
<keyword evidence="4 7" id="KW-1133">Transmembrane helix</keyword>
<feature type="domain" description="Threonine/Serine exporter ThrE" evidence="9">
    <location>
        <begin position="322"/>
        <end position="448"/>
    </location>
</feature>
<feature type="transmembrane region" description="Helical" evidence="7">
    <location>
        <begin position="392"/>
        <end position="410"/>
    </location>
</feature>
<feature type="transmembrane region" description="Helical" evidence="7">
    <location>
        <begin position="240"/>
        <end position="260"/>
    </location>
</feature>
<evidence type="ECO:0000256" key="6">
    <source>
        <dbReference type="ARBA" id="ARBA00034125"/>
    </source>
</evidence>
<feature type="transmembrane region" description="Helical" evidence="7">
    <location>
        <begin position="272"/>
        <end position="294"/>
    </location>
</feature>
<reference evidence="10 11" key="1">
    <citation type="submission" date="2017-10" db="EMBL/GenBank/DDBJ databases">
        <title>Sequencing the genomes of 1000 actinobacteria strains.</title>
        <authorList>
            <person name="Klenk H.-P."/>
        </authorList>
    </citation>
    <scope>NUCLEOTIDE SEQUENCE [LARGE SCALE GENOMIC DNA]</scope>
    <source>
        <strain evidence="10 11">DSM 18966</strain>
    </source>
</reference>
<feature type="transmembrane region" description="Helical" evidence="7">
    <location>
        <begin position="363"/>
        <end position="380"/>
    </location>
</feature>
<protein>
    <submittedName>
        <fullName evidence="10">Uncharacterized membrane protein YjjP (DUF1212 family)</fullName>
    </submittedName>
</protein>
<dbReference type="AlphaFoldDB" id="A0A2A9E5P8"/>
<dbReference type="Pfam" id="PF06738">
    <property type="entry name" value="ThrE"/>
    <property type="match status" value="1"/>
</dbReference>
<feature type="transmembrane region" description="Helical" evidence="7">
    <location>
        <begin position="207"/>
        <end position="228"/>
    </location>
</feature>
<evidence type="ECO:0000313" key="10">
    <source>
        <dbReference type="EMBL" id="PFG33685.1"/>
    </source>
</evidence>
<feature type="transmembrane region" description="Helical" evidence="7">
    <location>
        <begin position="340"/>
        <end position="357"/>
    </location>
</feature>
<keyword evidence="2" id="KW-1003">Cell membrane</keyword>
<name>A0A2A9E5P8_9MICO</name>
<accession>A0A2A9E5P8</accession>